<organism evidence="2 3">
    <name type="scientific">Schistosoma mansoni</name>
    <name type="common">Blood fluke</name>
    <dbReference type="NCBI Taxonomy" id="6183"/>
    <lineage>
        <taxon>Eukaryota</taxon>
        <taxon>Metazoa</taxon>
        <taxon>Spiralia</taxon>
        <taxon>Lophotrochozoa</taxon>
        <taxon>Platyhelminthes</taxon>
        <taxon>Trematoda</taxon>
        <taxon>Digenea</taxon>
        <taxon>Strigeidida</taxon>
        <taxon>Schistosomatoidea</taxon>
        <taxon>Schistosomatidae</taxon>
        <taxon>Schistosoma</taxon>
    </lineage>
</organism>
<sequence length="112" mass="12956">MVTILPYIDCAGILWNDNAPTATTKDIRTTTKASRPITEKQGPFFINNYDIGTRGRMRYYPVNEPKLICTQSGGIIKCYYVNKGTRIQRFNGNKLLWLLLILNFLYLLISRY</sequence>
<dbReference type="WBParaSite" id="Smp_311310.1">
    <property type="protein sequence ID" value="Smp_311310.1"/>
    <property type="gene ID" value="Smp_311310"/>
</dbReference>
<keyword evidence="1" id="KW-0812">Transmembrane</keyword>
<proteinExistence type="predicted"/>
<reference evidence="3" key="2">
    <citation type="submission" date="2019-11" db="UniProtKB">
        <authorList>
            <consortium name="WormBaseParasite"/>
        </authorList>
    </citation>
    <scope>IDENTIFICATION</scope>
    <source>
        <strain evidence="3">Puerto Rican</strain>
    </source>
</reference>
<accession>A0A5K4F4Y5</accession>
<evidence type="ECO:0000256" key="1">
    <source>
        <dbReference type="SAM" id="Phobius"/>
    </source>
</evidence>
<feature type="transmembrane region" description="Helical" evidence="1">
    <location>
        <begin position="92"/>
        <end position="109"/>
    </location>
</feature>
<keyword evidence="1" id="KW-0472">Membrane</keyword>
<name>A0A5K4F4Y5_SCHMA</name>
<evidence type="ECO:0000313" key="3">
    <source>
        <dbReference type="WBParaSite" id="Smp_311310.1"/>
    </source>
</evidence>
<keyword evidence="1" id="KW-1133">Transmembrane helix</keyword>
<dbReference type="InParanoid" id="A0A5K4F4Y5"/>
<keyword evidence="2" id="KW-1185">Reference proteome</keyword>
<evidence type="ECO:0000313" key="2">
    <source>
        <dbReference type="Proteomes" id="UP000008854"/>
    </source>
</evidence>
<reference evidence="2" key="1">
    <citation type="journal article" date="2012" name="PLoS Negl. Trop. Dis.">
        <title>A systematically improved high quality genome and transcriptome of the human blood fluke Schistosoma mansoni.</title>
        <authorList>
            <person name="Protasio A.V."/>
            <person name="Tsai I.J."/>
            <person name="Babbage A."/>
            <person name="Nichol S."/>
            <person name="Hunt M."/>
            <person name="Aslett M.A."/>
            <person name="De Silva N."/>
            <person name="Velarde G.S."/>
            <person name="Anderson T.J."/>
            <person name="Clark R.C."/>
            <person name="Davidson C."/>
            <person name="Dillon G.P."/>
            <person name="Holroyd N.E."/>
            <person name="LoVerde P.T."/>
            <person name="Lloyd C."/>
            <person name="McQuillan J."/>
            <person name="Oliveira G."/>
            <person name="Otto T.D."/>
            <person name="Parker-Manuel S.J."/>
            <person name="Quail M.A."/>
            <person name="Wilson R.A."/>
            <person name="Zerlotini A."/>
            <person name="Dunne D.W."/>
            <person name="Berriman M."/>
        </authorList>
    </citation>
    <scope>NUCLEOTIDE SEQUENCE [LARGE SCALE GENOMIC DNA]</scope>
    <source>
        <strain evidence="2">Puerto Rican</strain>
    </source>
</reference>
<protein>
    <submittedName>
        <fullName evidence="3">Uncharacterized protein</fullName>
    </submittedName>
</protein>
<dbReference type="Proteomes" id="UP000008854">
    <property type="component" value="Unassembled WGS sequence"/>
</dbReference>
<dbReference type="AlphaFoldDB" id="A0A5K4F4Y5"/>